<dbReference type="OrthoDB" id="18016at2157"/>
<organism evidence="1 2">
    <name type="scientific">Pyrolobus fumarii (strain DSM 11204 / 1A)</name>
    <dbReference type="NCBI Taxonomy" id="694429"/>
    <lineage>
        <taxon>Archaea</taxon>
        <taxon>Thermoproteota</taxon>
        <taxon>Thermoprotei</taxon>
        <taxon>Desulfurococcales</taxon>
        <taxon>Pyrodictiaceae</taxon>
        <taxon>Pyrolobus</taxon>
    </lineage>
</organism>
<dbReference type="RefSeq" id="WP_014026107.1">
    <property type="nucleotide sequence ID" value="NC_015931.1"/>
</dbReference>
<dbReference type="PANTHER" id="PTHR42146:SF1">
    <property type="entry name" value="OLIGORIBONUCLEASE NRNB"/>
    <property type="match status" value="1"/>
</dbReference>
<dbReference type="STRING" id="694429.Pyrfu_0560"/>
<dbReference type="InterPro" id="IPR038763">
    <property type="entry name" value="DHH_sf"/>
</dbReference>
<name>G0EGY0_PYRF1</name>
<proteinExistence type="predicted"/>
<evidence type="ECO:0000313" key="1">
    <source>
        <dbReference type="EMBL" id="AEM38430.1"/>
    </source>
</evidence>
<accession>G0EGY0</accession>
<dbReference type="AlphaFoldDB" id="G0EGY0"/>
<protein>
    <submittedName>
        <fullName evidence="1">Phosphohydrolase (DHH superfamily)-like protein</fullName>
    </submittedName>
</protein>
<gene>
    <name evidence="1" type="ordered locus">Pyrfu_0560</name>
</gene>
<dbReference type="Proteomes" id="UP000001037">
    <property type="component" value="Chromosome"/>
</dbReference>
<evidence type="ECO:0000313" key="2">
    <source>
        <dbReference type="Proteomes" id="UP000001037"/>
    </source>
</evidence>
<sequence>MRRAAVVSHWDVDGVASAAIAKRLGASIVKLASITALPRMIEEAVQSLEKSGGDTLIIADLNPSPGQELLIVTSLDYALSLGVRIIWLDHHEWEQRIIEELRGMGVDVRVDTGRVAAELVMEALGCRDGVCMRLVELAVDDDRFVNSDRLAVRWRRLLRWYGWRVRYQAVEEWARGRIWPEWARSLWEKMEEEYERLMEKTVAGVQIHKRNGLSIATVRVASEKLHPGEVHERLLEKGVEADIYAMIYENGVSLRSSTAPLACIARLLGGGGHDNAAGIPGGEWTPESLVDALLGALERCASERPTDAIRARASLATWARAS</sequence>
<dbReference type="PANTHER" id="PTHR42146">
    <property type="entry name" value="3',5'-CYCLIC-NUCLEOTIDE PHOSPHODIESTERASE"/>
    <property type="match status" value="1"/>
</dbReference>
<dbReference type="Gene3D" id="3.10.310.30">
    <property type="match status" value="1"/>
</dbReference>
<dbReference type="eggNOG" id="arCOG00423">
    <property type="taxonomic scope" value="Archaea"/>
</dbReference>
<dbReference type="InParanoid" id="G0EGY0"/>
<dbReference type="KEGG" id="pfm:Pyrfu_0560"/>
<reference evidence="1 2" key="1">
    <citation type="journal article" date="2011" name="Stand. Genomic Sci.">
        <title>Complete genome sequence of the hyperthermophilic chemolithoautotroph Pyrolobus fumarii type strain (1A).</title>
        <authorList>
            <person name="Anderson I."/>
            <person name="Goker M."/>
            <person name="Nolan M."/>
            <person name="Lucas S."/>
            <person name="Hammon N."/>
            <person name="Deshpande S."/>
            <person name="Cheng J.F."/>
            <person name="Tapia R."/>
            <person name="Han C."/>
            <person name="Goodwin L."/>
            <person name="Pitluck S."/>
            <person name="Huntemann M."/>
            <person name="Liolios K."/>
            <person name="Ivanova N."/>
            <person name="Pagani I."/>
            <person name="Mavromatis K."/>
            <person name="Ovchinikova G."/>
            <person name="Pati A."/>
            <person name="Chen A."/>
            <person name="Palaniappan K."/>
            <person name="Land M."/>
            <person name="Hauser L."/>
            <person name="Brambilla E.M."/>
            <person name="Huber H."/>
            <person name="Yasawong M."/>
            <person name="Rohde M."/>
            <person name="Spring S."/>
            <person name="Abt B."/>
            <person name="Sikorski J."/>
            <person name="Wirth R."/>
            <person name="Detter J.C."/>
            <person name="Woyke T."/>
            <person name="Bristow J."/>
            <person name="Eisen J.A."/>
            <person name="Markowitz V."/>
            <person name="Hugenholtz P."/>
            <person name="Kyrpides N.C."/>
            <person name="Klenk H.P."/>
            <person name="Lapidus A."/>
        </authorList>
    </citation>
    <scope>NUCLEOTIDE SEQUENCE [LARGE SCALE GENOMIC DNA]</scope>
    <source>
        <strain evidence="2">DSM 11204 / 1A</strain>
    </source>
</reference>
<dbReference type="SUPFAM" id="SSF64182">
    <property type="entry name" value="DHH phosphoesterases"/>
    <property type="match status" value="1"/>
</dbReference>
<dbReference type="GeneID" id="11139022"/>
<keyword evidence="1" id="KW-0378">Hydrolase</keyword>
<dbReference type="EMBL" id="CP002838">
    <property type="protein sequence ID" value="AEM38430.1"/>
    <property type="molecule type" value="Genomic_DNA"/>
</dbReference>
<keyword evidence="2" id="KW-1185">Reference proteome</keyword>
<dbReference type="GO" id="GO:0016787">
    <property type="term" value="F:hydrolase activity"/>
    <property type="evidence" value="ECO:0007669"/>
    <property type="project" value="UniProtKB-KW"/>
</dbReference>
<dbReference type="InterPro" id="IPR052968">
    <property type="entry name" value="Nucleotide_metab_enz"/>
</dbReference>
<dbReference type="HOGENOM" id="CLU_076809_0_0_2"/>